<dbReference type="InterPro" id="IPR029058">
    <property type="entry name" value="AB_hydrolase_fold"/>
</dbReference>
<evidence type="ECO:0000313" key="3">
    <source>
        <dbReference type="EMBL" id="XCM77962.1"/>
    </source>
</evidence>
<sequence>MFFETADGTRLAYEDYGRGPAIVFVPSWALNSDMWEYQIPYFTDRGHRCVTLDRRGHGRSERPSTGYDLDTSADDLAALLDHLDLREVTLVGHSIGGAEVARYLSRHGEERIARVAFVSAVLPFLKLTEDNPEGVPEAVLQDTLDDFRTDRPQWFTRQAQAWYATHLKNRVSEALVDWTLRQCMSASPWATAQLLASSFHTDHRDGLRRISVPALVVHGGADFGAPPAVTGRRTAELIPGADYREYPTAGHGLFVTHRDQLNADLLEFVKS</sequence>
<dbReference type="Gene3D" id="3.40.50.1820">
    <property type="entry name" value="alpha/beta hydrolase"/>
    <property type="match status" value="1"/>
</dbReference>
<dbReference type="EMBL" id="CP159872">
    <property type="protein sequence ID" value="XCM77962.1"/>
    <property type="molecule type" value="Genomic_DNA"/>
</dbReference>
<dbReference type="PANTHER" id="PTHR43798">
    <property type="entry name" value="MONOACYLGLYCEROL LIPASE"/>
    <property type="match status" value="1"/>
</dbReference>
<dbReference type="AlphaFoldDB" id="A0AAU8JQ29"/>
<organism evidence="3">
    <name type="scientific">Kitasatospora camelliae</name>
    <dbReference type="NCBI Taxonomy" id="3156397"/>
    <lineage>
        <taxon>Bacteria</taxon>
        <taxon>Bacillati</taxon>
        <taxon>Actinomycetota</taxon>
        <taxon>Actinomycetes</taxon>
        <taxon>Kitasatosporales</taxon>
        <taxon>Streptomycetaceae</taxon>
        <taxon>Kitasatospora</taxon>
    </lineage>
</organism>
<reference evidence="3" key="1">
    <citation type="submission" date="2024-06" db="EMBL/GenBank/DDBJ databases">
        <title>The genome sequences of Kitasatospora sp. strain HUAS MG31.</title>
        <authorList>
            <person name="Mo P."/>
        </authorList>
    </citation>
    <scope>NUCLEOTIDE SEQUENCE</scope>
    <source>
        <strain evidence="3">HUAS MG31</strain>
    </source>
</reference>
<dbReference type="PANTHER" id="PTHR43798:SF31">
    <property type="entry name" value="AB HYDROLASE SUPERFAMILY PROTEIN YCLE"/>
    <property type="match status" value="1"/>
</dbReference>
<protein>
    <submittedName>
        <fullName evidence="3">Alpha/beta hydrolase</fullName>
    </submittedName>
</protein>
<dbReference type="InterPro" id="IPR000073">
    <property type="entry name" value="AB_hydrolase_1"/>
</dbReference>
<dbReference type="GO" id="GO:0016787">
    <property type="term" value="F:hydrolase activity"/>
    <property type="evidence" value="ECO:0007669"/>
    <property type="project" value="UniProtKB-KW"/>
</dbReference>
<dbReference type="Pfam" id="PF00561">
    <property type="entry name" value="Abhydrolase_1"/>
    <property type="match status" value="1"/>
</dbReference>
<dbReference type="RefSeq" id="WP_354637697.1">
    <property type="nucleotide sequence ID" value="NZ_CP159872.1"/>
</dbReference>
<gene>
    <name evidence="3" type="ORF">ABWK59_02955</name>
</gene>
<dbReference type="GO" id="GO:0016020">
    <property type="term" value="C:membrane"/>
    <property type="evidence" value="ECO:0007669"/>
    <property type="project" value="TreeGrafter"/>
</dbReference>
<evidence type="ECO:0000256" key="1">
    <source>
        <dbReference type="ARBA" id="ARBA00022801"/>
    </source>
</evidence>
<proteinExistence type="predicted"/>
<dbReference type="SUPFAM" id="SSF53474">
    <property type="entry name" value="alpha/beta-Hydrolases"/>
    <property type="match status" value="1"/>
</dbReference>
<name>A0AAU8JQ29_9ACTN</name>
<dbReference type="KEGG" id="kcm:ABWK59_02955"/>
<accession>A0AAU8JQ29</accession>
<evidence type="ECO:0000259" key="2">
    <source>
        <dbReference type="Pfam" id="PF00561"/>
    </source>
</evidence>
<keyword evidence="1 3" id="KW-0378">Hydrolase</keyword>
<feature type="domain" description="AB hydrolase-1" evidence="2">
    <location>
        <begin position="20"/>
        <end position="257"/>
    </location>
</feature>
<dbReference type="PRINTS" id="PR00111">
    <property type="entry name" value="ABHYDROLASE"/>
</dbReference>
<dbReference type="InterPro" id="IPR050266">
    <property type="entry name" value="AB_hydrolase_sf"/>
</dbReference>